<dbReference type="InterPro" id="IPR001173">
    <property type="entry name" value="Glyco_trans_2-like"/>
</dbReference>
<dbReference type="InterPro" id="IPR054028">
    <property type="entry name" value="TarS/TarP_linker"/>
</dbReference>
<keyword evidence="5" id="KW-1185">Reference proteome</keyword>
<dbReference type="Pfam" id="PF00535">
    <property type="entry name" value="Glycos_transf_2"/>
    <property type="match status" value="1"/>
</dbReference>
<name>A0ABU0D378_9BACI</name>
<dbReference type="PANTHER" id="PTHR22916">
    <property type="entry name" value="GLYCOSYLTRANSFERASE"/>
    <property type="match status" value="1"/>
</dbReference>
<organism evidence="4 5">
    <name type="scientific">Lederbergia wuyishanensis</name>
    <dbReference type="NCBI Taxonomy" id="1347903"/>
    <lineage>
        <taxon>Bacteria</taxon>
        <taxon>Bacillati</taxon>
        <taxon>Bacillota</taxon>
        <taxon>Bacilli</taxon>
        <taxon>Bacillales</taxon>
        <taxon>Bacillaceae</taxon>
        <taxon>Lederbergia</taxon>
    </lineage>
</organism>
<feature type="domain" description="Glycosyltransferase 2-like" evidence="2">
    <location>
        <begin position="28"/>
        <end position="175"/>
    </location>
</feature>
<dbReference type="Pfam" id="PF22181">
    <property type="entry name" value="TarS_linker"/>
    <property type="match status" value="1"/>
</dbReference>
<comment type="similarity">
    <text evidence="1">Belongs to the glycosyltransferase 2 family.</text>
</comment>
<feature type="domain" description="TarS/TarP linker" evidence="3">
    <location>
        <begin position="244"/>
        <end position="341"/>
    </location>
</feature>
<protein>
    <submittedName>
        <fullName evidence="4">Glycosyltransferase involved in cell wall biosynthesis</fullName>
    </submittedName>
</protein>
<proteinExistence type="inferred from homology"/>
<sequence>MVNILMKLKRKMLALFKSTTSESFTKISVVIPTFNTKGESLKTIINSLDHQTMRQEEFEVIFIDDGSTTDIIHKLKELSLTRPNVIVKQIPNSGWPSKPRNVGTNIAKGVYILYLDHDDYLFPETFERVYQYGIENNADVVNGKEVRTKGWSWGWDQFKKNNPEAHKLGIQSLLPMTPHKFYRREFLLNNNITFYEGARVLWEDVYFNTKVYTAGATVAILSDYPTYYWIETGENNSGTFEDDPHEKWQQIRNLFQFFKDTIPEGNDLTFMLAHWYQTRILGMLGPWLIDKPIERISLEFEYARKVTSDLIPESIDNHVTHINKARAYLLRKGKVKEFIQLVKHDKTVTARSYATDIQWVNSGLKIDVTAEMTCNNIEPYILYSTTEGKIFRSVPKQLKNAIPDELLEITDEIDKCKYEISIKGRNSRVTWEIPVESSEVKTRNINSKELGLLGKAQVLIDIQKTGEILEKQPWDIASRFTAIGYSFHRGIVGLTGFGASALINGYTAVAYRNQSELLTIDTGSKVRSVVGTAKPKQSDLSVLNKRESIEINLSLPNTYVYGKTKIEGSIELTSENDDSVLFSAPAYLIGDELGARVTANVKIPSGRYRLSTIFEGRKSKTGLLITISDSEK</sequence>
<dbReference type="PANTHER" id="PTHR22916:SF3">
    <property type="entry name" value="UDP-GLCNAC:BETAGAL BETA-1,3-N-ACETYLGLUCOSAMINYLTRANSFERASE-LIKE PROTEIN 1"/>
    <property type="match status" value="1"/>
</dbReference>
<dbReference type="InterPro" id="IPR029044">
    <property type="entry name" value="Nucleotide-diphossugar_trans"/>
</dbReference>
<dbReference type="Proteomes" id="UP001232343">
    <property type="component" value="Unassembled WGS sequence"/>
</dbReference>
<dbReference type="Gene3D" id="3.90.550.10">
    <property type="entry name" value="Spore Coat Polysaccharide Biosynthesis Protein SpsA, Chain A"/>
    <property type="match status" value="1"/>
</dbReference>
<comment type="caution">
    <text evidence="4">The sequence shown here is derived from an EMBL/GenBank/DDBJ whole genome shotgun (WGS) entry which is preliminary data.</text>
</comment>
<evidence type="ECO:0000313" key="4">
    <source>
        <dbReference type="EMBL" id="MDQ0342854.1"/>
    </source>
</evidence>
<dbReference type="EMBL" id="JAUSUO010000003">
    <property type="protein sequence ID" value="MDQ0342854.1"/>
    <property type="molecule type" value="Genomic_DNA"/>
</dbReference>
<evidence type="ECO:0000256" key="1">
    <source>
        <dbReference type="ARBA" id="ARBA00006739"/>
    </source>
</evidence>
<dbReference type="SUPFAM" id="SSF53448">
    <property type="entry name" value="Nucleotide-diphospho-sugar transferases"/>
    <property type="match status" value="1"/>
</dbReference>
<dbReference type="RefSeq" id="WP_244681577.1">
    <property type="nucleotide sequence ID" value="NZ_JALIRM010000006.1"/>
</dbReference>
<reference evidence="4 5" key="1">
    <citation type="submission" date="2023-07" db="EMBL/GenBank/DDBJ databases">
        <title>Genomic Encyclopedia of Type Strains, Phase IV (KMG-IV): sequencing the most valuable type-strain genomes for metagenomic binning, comparative biology and taxonomic classification.</title>
        <authorList>
            <person name="Goeker M."/>
        </authorList>
    </citation>
    <scope>NUCLEOTIDE SEQUENCE [LARGE SCALE GENOMIC DNA]</scope>
    <source>
        <strain evidence="4 5">DSM 27848</strain>
    </source>
</reference>
<evidence type="ECO:0000259" key="3">
    <source>
        <dbReference type="Pfam" id="PF22181"/>
    </source>
</evidence>
<gene>
    <name evidence="4" type="ORF">J2S14_001668</name>
</gene>
<dbReference type="CDD" id="cd00761">
    <property type="entry name" value="Glyco_tranf_GTA_type"/>
    <property type="match status" value="1"/>
</dbReference>
<evidence type="ECO:0000313" key="5">
    <source>
        <dbReference type="Proteomes" id="UP001232343"/>
    </source>
</evidence>
<accession>A0ABU0D378</accession>
<evidence type="ECO:0000259" key="2">
    <source>
        <dbReference type="Pfam" id="PF00535"/>
    </source>
</evidence>